<gene>
    <name evidence="5" type="ORF">BGZ80_011785</name>
</gene>
<dbReference type="CDD" id="cd00086">
    <property type="entry name" value="homeodomain"/>
    <property type="match status" value="1"/>
</dbReference>
<dbReference type="PROSITE" id="PS50071">
    <property type="entry name" value="HOMEOBOX_2"/>
    <property type="match status" value="1"/>
</dbReference>
<dbReference type="Gene3D" id="1.10.10.60">
    <property type="entry name" value="Homeodomain-like"/>
    <property type="match status" value="1"/>
</dbReference>
<feature type="compositionally biased region" description="Polar residues" evidence="3">
    <location>
        <begin position="194"/>
        <end position="206"/>
    </location>
</feature>
<feature type="compositionally biased region" description="Low complexity" evidence="3">
    <location>
        <begin position="370"/>
        <end position="391"/>
    </location>
</feature>
<reference evidence="5" key="1">
    <citation type="journal article" date="2020" name="Fungal Divers.">
        <title>Resolving the Mortierellaceae phylogeny through synthesis of multi-gene phylogenetics and phylogenomics.</title>
        <authorList>
            <person name="Vandepol N."/>
            <person name="Liber J."/>
            <person name="Desiro A."/>
            <person name="Na H."/>
            <person name="Kennedy M."/>
            <person name="Barry K."/>
            <person name="Grigoriev I.V."/>
            <person name="Miller A.N."/>
            <person name="O'Donnell K."/>
            <person name="Stajich J.E."/>
            <person name="Bonito G."/>
        </authorList>
    </citation>
    <scope>NUCLEOTIDE SEQUENCE</scope>
    <source>
        <strain evidence="5">NRRL 2769</strain>
    </source>
</reference>
<dbReference type="Proteomes" id="UP000703661">
    <property type="component" value="Unassembled WGS sequence"/>
</dbReference>
<feature type="region of interest" description="Disordered" evidence="3">
    <location>
        <begin position="453"/>
        <end position="482"/>
    </location>
</feature>
<feature type="compositionally biased region" description="Low complexity" evidence="3">
    <location>
        <begin position="693"/>
        <end position="707"/>
    </location>
</feature>
<evidence type="ECO:0000313" key="5">
    <source>
        <dbReference type="EMBL" id="KAG0012382.1"/>
    </source>
</evidence>
<feature type="region of interest" description="Disordered" evidence="3">
    <location>
        <begin position="573"/>
        <end position="648"/>
    </location>
</feature>
<evidence type="ECO:0000256" key="3">
    <source>
        <dbReference type="SAM" id="MobiDB-lite"/>
    </source>
</evidence>
<feature type="region of interest" description="Disordered" evidence="3">
    <location>
        <begin position="353"/>
        <end position="392"/>
    </location>
</feature>
<dbReference type="InterPro" id="IPR001356">
    <property type="entry name" value="HD"/>
</dbReference>
<sequence length="825" mass="90533">MASVTLSSPPSRSDSLTDEDEVMAHDPSKLPMSPPLSQESLLSSELILQGDHLQQQQQKQQQQQQQQQLIHPLDHSSLTAPKKTLNWVNALPSHFDTAVSGHPRKRRRRTNREELEILEDAFARNLLPDAATRQELGDRLGMSVRAVQIWFQNRRQTLRKKSISSSGVHNPGSEEDMSRSDAESAHSLCRRSSGDSAMSLSPTLNPTEAGHLLKRGSKSCSNLLSGSPPSSSTQLGSKLLRAETCSSLPTSVSAMSSTIKTPSMRSSSPIEHQIKQDISSEVAMAAAPRMVAVKTEVVEKSPRELLAAAAATTAAATTPAASGIQDILDVKTADRHLCMLLEEAKRRSGQNATPVMGIWSDTPSKPVLNPSSTGAFPTTTTFPTPKRTMSTPTMRSATSASQCRNSSSQHFRSTNLKIARKHRSMPESTISNSVMHPSSPYPRTVSLMEQVINRQQQQHHHHHQQQQFHKRPAPTNFKQSALSSAGKYSLDSICNKAMRSTPPAITANPSTALSATQLARRLQYIVRSNLKRVQSESVIHDLQKANNNGGGGRYGQTAMRARRLSFGKFLFDSDTEEESREEKSKDLRMITSSQQQQQHQQPQQRFQHSRSEVKLTHQAQKRRAGSTMSGVSSPVERAQSVDLEVDGDETDDEDFVVVAQNQRALKRFDLSKDFASTKTPPSSNSVDFKRQHQQLQQQQPQQQQLQHGRNGGVNKMPRMNLKSSLSTLSLVTSSPTREYALELERSRSPLTSCPILERNRIWNNGVTAVEQTSGPSSPTTNFSTIATAAAAAAAGGPALPSTETKDLNMDELECASVLAGLGWGR</sequence>
<feature type="region of interest" description="Disordered" evidence="3">
    <location>
        <begin position="160"/>
        <end position="213"/>
    </location>
</feature>
<evidence type="ECO:0000256" key="1">
    <source>
        <dbReference type="PROSITE-ProRule" id="PRU00108"/>
    </source>
</evidence>
<feature type="compositionally biased region" description="Polar residues" evidence="3">
    <location>
        <begin position="1"/>
        <end position="14"/>
    </location>
</feature>
<feature type="compositionally biased region" description="Low complexity" evidence="3">
    <location>
        <begin position="592"/>
        <end position="606"/>
    </location>
</feature>
<comment type="caution">
    <text evidence="5">The sequence shown here is derived from an EMBL/GenBank/DDBJ whole genome shotgun (WGS) entry which is preliminary data.</text>
</comment>
<keyword evidence="6" id="KW-1185">Reference proteome</keyword>
<comment type="subcellular location">
    <subcellularLocation>
        <location evidence="1 2">Nucleus</location>
    </subcellularLocation>
</comment>
<accession>A0A9P6MT05</accession>
<feature type="region of interest" description="Disordered" evidence="3">
    <location>
        <begin position="1"/>
        <end position="40"/>
    </location>
</feature>
<proteinExistence type="predicted"/>
<dbReference type="PANTHER" id="PTHR24330">
    <property type="entry name" value="HOMEOBOX PROTEIN BARH-LIKE"/>
    <property type="match status" value="1"/>
</dbReference>
<keyword evidence="1 2" id="KW-0539">Nucleus</keyword>
<feature type="region of interest" description="Disordered" evidence="3">
    <location>
        <begin position="672"/>
        <end position="716"/>
    </location>
</feature>
<keyword evidence="1 2" id="KW-0371">Homeobox</keyword>
<name>A0A9P6MT05_9FUNG</name>
<dbReference type="InterPro" id="IPR009057">
    <property type="entry name" value="Homeodomain-like_sf"/>
</dbReference>
<dbReference type="EMBL" id="JAAAID010000992">
    <property type="protein sequence ID" value="KAG0012382.1"/>
    <property type="molecule type" value="Genomic_DNA"/>
</dbReference>
<dbReference type="SMART" id="SM00389">
    <property type="entry name" value="HOX"/>
    <property type="match status" value="1"/>
</dbReference>
<dbReference type="InterPro" id="IPR052145">
    <property type="entry name" value="Mediator/Homeobox_domain"/>
</dbReference>
<dbReference type="GO" id="GO:0003677">
    <property type="term" value="F:DNA binding"/>
    <property type="evidence" value="ECO:0007669"/>
    <property type="project" value="UniProtKB-UniRule"/>
</dbReference>
<evidence type="ECO:0000313" key="6">
    <source>
        <dbReference type="Proteomes" id="UP000703661"/>
    </source>
</evidence>
<feature type="compositionally biased region" description="Basic residues" evidence="3">
    <location>
        <begin position="457"/>
        <end position="472"/>
    </location>
</feature>
<keyword evidence="1 2" id="KW-0238">DNA-binding</keyword>
<dbReference type="GO" id="GO:0005634">
    <property type="term" value="C:nucleus"/>
    <property type="evidence" value="ECO:0007669"/>
    <property type="project" value="UniProtKB-SubCell"/>
</dbReference>
<feature type="DNA-binding region" description="Homeobox" evidence="1">
    <location>
        <begin position="103"/>
        <end position="162"/>
    </location>
</feature>
<dbReference type="AlphaFoldDB" id="A0A9P6MT05"/>
<feature type="compositionally biased region" description="Polar residues" evidence="3">
    <location>
        <begin position="674"/>
        <end position="686"/>
    </location>
</feature>
<evidence type="ECO:0000259" key="4">
    <source>
        <dbReference type="PROSITE" id="PS50071"/>
    </source>
</evidence>
<feature type="domain" description="Homeobox" evidence="4">
    <location>
        <begin position="101"/>
        <end position="161"/>
    </location>
</feature>
<organism evidence="5 6">
    <name type="scientific">Entomortierella chlamydospora</name>
    <dbReference type="NCBI Taxonomy" id="101097"/>
    <lineage>
        <taxon>Eukaryota</taxon>
        <taxon>Fungi</taxon>
        <taxon>Fungi incertae sedis</taxon>
        <taxon>Mucoromycota</taxon>
        <taxon>Mortierellomycotina</taxon>
        <taxon>Mortierellomycetes</taxon>
        <taxon>Mortierellales</taxon>
        <taxon>Mortierellaceae</taxon>
        <taxon>Entomortierella</taxon>
    </lineage>
</organism>
<evidence type="ECO:0000256" key="2">
    <source>
        <dbReference type="RuleBase" id="RU000682"/>
    </source>
</evidence>
<protein>
    <recommendedName>
        <fullName evidence="4">Homeobox domain-containing protein</fullName>
    </recommendedName>
</protein>
<dbReference type="Pfam" id="PF00046">
    <property type="entry name" value="Homeodomain"/>
    <property type="match status" value="1"/>
</dbReference>
<dbReference type="SUPFAM" id="SSF46689">
    <property type="entry name" value="Homeodomain-like"/>
    <property type="match status" value="1"/>
</dbReference>